<protein>
    <submittedName>
        <fullName evidence="10">Spermidine/putrescine ABC transporter permease</fullName>
    </submittedName>
</protein>
<dbReference type="AlphaFoldDB" id="A0A0F5FHP4"/>
<reference evidence="10 11" key="1">
    <citation type="submission" date="2015-03" db="EMBL/GenBank/DDBJ databases">
        <authorList>
            <person name="Hassan Y.I."/>
            <person name="Lepp D."/>
            <person name="Li X.-Z."/>
            <person name="Zhou T."/>
        </authorList>
    </citation>
    <scope>NUCLEOTIDE SEQUENCE [LARGE SCALE GENOMIC DNA]</scope>
    <source>
        <strain evidence="10 11">BD-c194</strain>
    </source>
</reference>
<dbReference type="GO" id="GO:0005886">
    <property type="term" value="C:plasma membrane"/>
    <property type="evidence" value="ECO:0007669"/>
    <property type="project" value="UniProtKB-SubCell"/>
</dbReference>
<dbReference type="OrthoDB" id="5622164at2"/>
<evidence type="ECO:0000256" key="8">
    <source>
        <dbReference type="RuleBase" id="RU363032"/>
    </source>
</evidence>
<keyword evidence="7 8" id="KW-0472">Membrane</keyword>
<dbReference type="RefSeq" id="WP_046110215.1">
    <property type="nucleotide sequence ID" value="NZ_JZEX01000165.1"/>
</dbReference>
<keyword evidence="4" id="KW-0997">Cell inner membrane</keyword>
<evidence type="ECO:0000256" key="4">
    <source>
        <dbReference type="ARBA" id="ARBA00022519"/>
    </source>
</evidence>
<keyword evidence="2 8" id="KW-0813">Transport</keyword>
<dbReference type="PANTHER" id="PTHR43357:SF4">
    <property type="entry name" value="INNER MEMBRANE ABC TRANSPORTER PERMEASE PROTEIN YDCV"/>
    <property type="match status" value="1"/>
</dbReference>
<dbReference type="STRING" id="443610.VE25_18830"/>
<comment type="subcellular location">
    <subcellularLocation>
        <location evidence="1">Cell inner membrane</location>
        <topology evidence="1">Multi-pass membrane protein</topology>
    </subcellularLocation>
    <subcellularLocation>
        <location evidence="8">Cell membrane</location>
        <topology evidence="8">Multi-pass membrane protein</topology>
    </subcellularLocation>
</comment>
<name>A0A0F5FHP4_9HYPH</name>
<evidence type="ECO:0000256" key="6">
    <source>
        <dbReference type="ARBA" id="ARBA00022989"/>
    </source>
</evidence>
<dbReference type="EMBL" id="JZEX01000165">
    <property type="protein sequence ID" value="KKB08419.1"/>
    <property type="molecule type" value="Genomic_DNA"/>
</dbReference>
<evidence type="ECO:0000313" key="11">
    <source>
        <dbReference type="Proteomes" id="UP000033632"/>
    </source>
</evidence>
<dbReference type="InterPro" id="IPR000515">
    <property type="entry name" value="MetI-like"/>
</dbReference>
<dbReference type="Pfam" id="PF00528">
    <property type="entry name" value="BPD_transp_1"/>
    <property type="match status" value="1"/>
</dbReference>
<dbReference type="SUPFAM" id="SSF161098">
    <property type="entry name" value="MetI-like"/>
    <property type="match status" value="1"/>
</dbReference>
<evidence type="ECO:0000256" key="5">
    <source>
        <dbReference type="ARBA" id="ARBA00022692"/>
    </source>
</evidence>
<evidence type="ECO:0000256" key="1">
    <source>
        <dbReference type="ARBA" id="ARBA00004429"/>
    </source>
</evidence>
<dbReference type="PANTHER" id="PTHR43357">
    <property type="entry name" value="INNER MEMBRANE ABC TRANSPORTER PERMEASE PROTEIN YDCV"/>
    <property type="match status" value="1"/>
</dbReference>
<gene>
    <name evidence="10" type="ORF">VE25_18830</name>
</gene>
<organism evidence="10 11">
    <name type="scientific">Devosia geojensis</name>
    <dbReference type="NCBI Taxonomy" id="443610"/>
    <lineage>
        <taxon>Bacteria</taxon>
        <taxon>Pseudomonadati</taxon>
        <taxon>Pseudomonadota</taxon>
        <taxon>Alphaproteobacteria</taxon>
        <taxon>Hyphomicrobiales</taxon>
        <taxon>Devosiaceae</taxon>
        <taxon>Devosia</taxon>
    </lineage>
</organism>
<feature type="transmembrane region" description="Helical" evidence="8">
    <location>
        <begin position="7"/>
        <end position="27"/>
    </location>
</feature>
<comment type="caution">
    <text evidence="10">The sequence shown here is derived from an EMBL/GenBank/DDBJ whole genome shotgun (WGS) entry which is preliminary data.</text>
</comment>
<evidence type="ECO:0000313" key="10">
    <source>
        <dbReference type="EMBL" id="KKB08419.1"/>
    </source>
</evidence>
<evidence type="ECO:0000256" key="3">
    <source>
        <dbReference type="ARBA" id="ARBA00022475"/>
    </source>
</evidence>
<feature type="transmembrane region" description="Helical" evidence="8">
    <location>
        <begin position="230"/>
        <end position="252"/>
    </location>
</feature>
<feature type="transmembrane region" description="Helical" evidence="8">
    <location>
        <begin position="185"/>
        <end position="210"/>
    </location>
</feature>
<dbReference type="PATRIC" id="fig|443610.3.peg.2076"/>
<accession>A0A0F5FHP4</accession>
<dbReference type="PROSITE" id="PS50928">
    <property type="entry name" value="ABC_TM1"/>
    <property type="match status" value="1"/>
</dbReference>
<feature type="transmembrane region" description="Helical" evidence="8">
    <location>
        <begin position="91"/>
        <end position="112"/>
    </location>
</feature>
<feature type="domain" description="ABC transmembrane type-1" evidence="9">
    <location>
        <begin position="56"/>
        <end position="251"/>
    </location>
</feature>
<sequence>MRSGRIWAWIVFALGAAYFLVPLLATFEFSLRIRREGYTFDAYANVFSDPLFQATFGYSLLIGLLTIVVGVLIVVPAAYFVRLRMPGLRPIIEFVTLLPLIVPAIVLVFGYIRLYNSSSWLPLTGSRLGTDLLLIFGYVALALPYMYRAIDTGLRTIDVKTLTEAATILGANQATILMRVIFPNIAVAVLSGAFLTLAIVMGEFTIASLLNRPAFGPYLQNVGANRAFEPSALAIVSFVFTWAAMGMIQLLARFAPKTAARTD</sequence>
<evidence type="ECO:0000256" key="2">
    <source>
        <dbReference type="ARBA" id="ARBA00022448"/>
    </source>
</evidence>
<keyword evidence="3" id="KW-1003">Cell membrane</keyword>
<keyword evidence="11" id="KW-1185">Reference proteome</keyword>
<proteinExistence type="inferred from homology"/>
<dbReference type="CDD" id="cd06261">
    <property type="entry name" value="TM_PBP2"/>
    <property type="match status" value="1"/>
</dbReference>
<dbReference type="InterPro" id="IPR035906">
    <property type="entry name" value="MetI-like_sf"/>
</dbReference>
<comment type="similarity">
    <text evidence="8">Belongs to the binding-protein-dependent transport system permease family.</text>
</comment>
<dbReference type="Proteomes" id="UP000033632">
    <property type="component" value="Unassembled WGS sequence"/>
</dbReference>
<keyword evidence="5 8" id="KW-0812">Transmembrane</keyword>
<dbReference type="GO" id="GO:0055085">
    <property type="term" value="P:transmembrane transport"/>
    <property type="evidence" value="ECO:0007669"/>
    <property type="project" value="InterPro"/>
</dbReference>
<evidence type="ECO:0000256" key="7">
    <source>
        <dbReference type="ARBA" id="ARBA00023136"/>
    </source>
</evidence>
<dbReference type="Gene3D" id="1.10.3720.10">
    <property type="entry name" value="MetI-like"/>
    <property type="match status" value="1"/>
</dbReference>
<keyword evidence="6 8" id="KW-1133">Transmembrane helix</keyword>
<feature type="transmembrane region" description="Helical" evidence="8">
    <location>
        <begin position="56"/>
        <end position="79"/>
    </location>
</feature>
<feature type="transmembrane region" description="Helical" evidence="8">
    <location>
        <begin position="132"/>
        <end position="150"/>
    </location>
</feature>
<evidence type="ECO:0000259" key="9">
    <source>
        <dbReference type="PROSITE" id="PS50928"/>
    </source>
</evidence>